<dbReference type="PROSITE" id="PS50109">
    <property type="entry name" value="HIS_KIN"/>
    <property type="match status" value="1"/>
</dbReference>
<evidence type="ECO:0000256" key="12">
    <source>
        <dbReference type="SAM" id="Phobius"/>
    </source>
</evidence>
<dbReference type="InterPro" id="IPR003660">
    <property type="entry name" value="HAMP_dom"/>
</dbReference>
<proteinExistence type="predicted"/>
<dbReference type="InterPro" id="IPR004358">
    <property type="entry name" value="Sig_transdc_His_kin-like_C"/>
</dbReference>
<evidence type="ECO:0000256" key="3">
    <source>
        <dbReference type="ARBA" id="ARBA00012438"/>
    </source>
</evidence>
<dbReference type="Gene3D" id="3.30.565.10">
    <property type="entry name" value="Histidine kinase-like ATPase, C-terminal domain"/>
    <property type="match status" value="1"/>
</dbReference>
<organism evidence="15 16">
    <name type="scientific">Intestinimonas butyriciproducens</name>
    <dbReference type="NCBI Taxonomy" id="1297617"/>
    <lineage>
        <taxon>Bacteria</taxon>
        <taxon>Bacillati</taxon>
        <taxon>Bacillota</taxon>
        <taxon>Clostridia</taxon>
        <taxon>Eubacteriales</taxon>
        <taxon>Intestinimonas</taxon>
    </lineage>
</organism>
<dbReference type="Pfam" id="PF00672">
    <property type="entry name" value="HAMP"/>
    <property type="match status" value="1"/>
</dbReference>
<dbReference type="Pfam" id="PF02743">
    <property type="entry name" value="dCache_1"/>
    <property type="match status" value="1"/>
</dbReference>
<reference evidence="16" key="2">
    <citation type="submission" date="2015-04" db="EMBL/GenBank/DDBJ databases">
        <title>A butyrogenic pathway from the amino acid lysine in a human gut commensal.</title>
        <authorList>
            <person name="de Vos W.M."/>
            <person name="Bui N.T.P."/>
            <person name="Plugge C.M."/>
            <person name="Ritari J."/>
        </authorList>
    </citation>
    <scope>NUCLEOTIDE SEQUENCE [LARGE SCALE GENOMIC DNA]</scope>
    <source>
        <strain evidence="16">AF211</strain>
    </source>
</reference>
<dbReference type="SMART" id="SM00304">
    <property type="entry name" value="HAMP"/>
    <property type="match status" value="1"/>
</dbReference>
<dbReference type="InterPro" id="IPR050640">
    <property type="entry name" value="Bact_2-comp_sensor_kinase"/>
</dbReference>
<name>A0A0S2W5Q7_9FIRM</name>
<evidence type="ECO:0000256" key="6">
    <source>
        <dbReference type="ARBA" id="ARBA00022679"/>
    </source>
</evidence>
<dbReference type="Pfam" id="PF02518">
    <property type="entry name" value="HATPase_c"/>
    <property type="match status" value="1"/>
</dbReference>
<dbReference type="PATRIC" id="fig|1297617.4.peg.2364"/>
<evidence type="ECO:0000256" key="8">
    <source>
        <dbReference type="ARBA" id="ARBA00022777"/>
    </source>
</evidence>
<dbReference type="RefSeq" id="WP_334249503.1">
    <property type="nucleotide sequence ID" value="NZ_CALICV010000092.1"/>
</dbReference>
<keyword evidence="11 12" id="KW-0472">Membrane</keyword>
<dbReference type="Pfam" id="PF06580">
    <property type="entry name" value="His_kinase"/>
    <property type="match status" value="1"/>
</dbReference>
<dbReference type="KEGG" id="ibu:IB211_02293c"/>
<dbReference type="eggNOG" id="COG2972">
    <property type="taxonomic scope" value="Bacteria"/>
</dbReference>
<keyword evidence="6" id="KW-0808">Transferase</keyword>
<keyword evidence="10" id="KW-0902">Two-component regulatory system</keyword>
<dbReference type="PROSITE" id="PS50885">
    <property type="entry name" value="HAMP"/>
    <property type="match status" value="1"/>
</dbReference>
<evidence type="ECO:0000256" key="2">
    <source>
        <dbReference type="ARBA" id="ARBA00004651"/>
    </source>
</evidence>
<evidence type="ECO:0000256" key="11">
    <source>
        <dbReference type="ARBA" id="ARBA00023136"/>
    </source>
</evidence>
<dbReference type="AlphaFoldDB" id="A0A0S2W5Q7"/>
<gene>
    <name evidence="15" type="ORF">IB211_02293c</name>
</gene>
<comment type="subcellular location">
    <subcellularLocation>
        <location evidence="2">Cell membrane</location>
        <topology evidence="2">Multi-pass membrane protein</topology>
    </subcellularLocation>
</comment>
<feature type="domain" description="HAMP" evidence="14">
    <location>
        <begin position="320"/>
        <end position="372"/>
    </location>
</feature>
<dbReference type="EC" id="2.7.13.3" evidence="3"/>
<comment type="catalytic activity">
    <reaction evidence="1">
        <text>ATP + protein L-histidine = ADP + protein N-phospho-L-histidine.</text>
        <dbReference type="EC" id="2.7.13.3"/>
    </reaction>
</comment>
<evidence type="ECO:0000259" key="13">
    <source>
        <dbReference type="PROSITE" id="PS50109"/>
    </source>
</evidence>
<dbReference type="STRING" id="1297617.IB211_02293c"/>
<evidence type="ECO:0000256" key="9">
    <source>
        <dbReference type="ARBA" id="ARBA00022989"/>
    </source>
</evidence>
<keyword evidence="8 15" id="KW-0418">Kinase</keyword>
<keyword evidence="16" id="KW-1185">Reference proteome</keyword>
<evidence type="ECO:0000256" key="5">
    <source>
        <dbReference type="ARBA" id="ARBA00022553"/>
    </source>
</evidence>
<evidence type="ECO:0000256" key="7">
    <source>
        <dbReference type="ARBA" id="ARBA00022692"/>
    </source>
</evidence>
<dbReference type="PANTHER" id="PTHR34220:SF7">
    <property type="entry name" value="SENSOR HISTIDINE KINASE YPDA"/>
    <property type="match status" value="1"/>
</dbReference>
<evidence type="ECO:0000256" key="4">
    <source>
        <dbReference type="ARBA" id="ARBA00022475"/>
    </source>
</evidence>
<reference evidence="15 16" key="1">
    <citation type="journal article" date="2015" name="Nat. Commun.">
        <title>Production of butyrate from lysine and the Amadori product fructoselysine by a human gut commensal.</title>
        <authorList>
            <person name="Bui T.P."/>
            <person name="Ritari J."/>
            <person name="Boeren S."/>
            <person name="de Waard P."/>
            <person name="Plugge C.M."/>
            <person name="de Vos W.M."/>
        </authorList>
    </citation>
    <scope>NUCLEOTIDE SEQUENCE [LARGE SCALE GENOMIC DNA]</scope>
    <source>
        <strain evidence="15 16">AF211</strain>
    </source>
</reference>
<dbReference type="Gene3D" id="3.30.450.20">
    <property type="entry name" value="PAS domain"/>
    <property type="match status" value="2"/>
</dbReference>
<dbReference type="PRINTS" id="PR00344">
    <property type="entry name" value="BCTRLSENSOR"/>
</dbReference>
<dbReference type="InterPro" id="IPR033479">
    <property type="entry name" value="dCache_1"/>
</dbReference>
<dbReference type="SMART" id="SM00387">
    <property type="entry name" value="HATPase_c"/>
    <property type="match status" value="1"/>
</dbReference>
<dbReference type="EMBL" id="CP011307">
    <property type="protein sequence ID" value="ALP94684.1"/>
    <property type="molecule type" value="Genomic_DNA"/>
</dbReference>
<evidence type="ECO:0000259" key="14">
    <source>
        <dbReference type="PROSITE" id="PS50885"/>
    </source>
</evidence>
<dbReference type="InterPro" id="IPR010559">
    <property type="entry name" value="Sig_transdc_His_kin_internal"/>
</dbReference>
<evidence type="ECO:0000256" key="1">
    <source>
        <dbReference type="ARBA" id="ARBA00000085"/>
    </source>
</evidence>
<dbReference type="Gene3D" id="6.10.340.10">
    <property type="match status" value="1"/>
</dbReference>
<evidence type="ECO:0000256" key="10">
    <source>
        <dbReference type="ARBA" id="ARBA00023012"/>
    </source>
</evidence>
<keyword evidence="4" id="KW-1003">Cell membrane</keyword>
<feature type="domain" description="Histidine kinase" evidence="13">
    <location>
        <begin position="479"/>
        <end position="592"/>
    </location>
</feature>
<evidence type="ECO:0000313" key="15">
    <source>
        <dbReference type="EMBL" id="ALP94684.1"/>
    </source>
</evidence>
<accession>A0A0S2W5Q7</accession>
<keyword evidence="7 12" id="KW-0812">Transmembrane</keyword>
<dbReference type="GO" id="GO:0000155">
    <property type="term" value="F:phosphorelay sensor kinase activity"/>
    <property type="evidence" value="ECO:0007669"/>
    <property type="project" value="InterPro"/>
</dbReference>
<dbReference type="InterPro" id="IPR003594">
    <property type="entry name" value="HATPase_dom"/>
</dbReference>
<sequence length="599" mass="66977">MRELIERIGARFSRGTIRYAMFASFTVSALLAILLTGVTLYARFSTQLDDTIEGENQMLVEQVNQSLATYLRDMIRLSDSIYYNVVKNTDLDEHSVSEEMRLLYNTYSDYVENMVLFTGDGEVVATAPAAKLRSGVDVRGTPWFARAMERTENLHFGIPAVQNLFVDAEHNYKWVISLSCAVELTRGKDTQLGVLLIDLKYSALASLFSSVKLSGSGYVYLIDGDGVLIYHPERSLIASGLVTEGNQTAAAYRDGIYTQTWNGEKRSIIVRGVGYTGWKVVGVVDQPGFTMGSSQDLLFVLVIFCAYFELLIFMNVLLSKKLTDPIQKLKESVGRVEEGGESLPIYVGGTSETRELGTAVQGMVDRMRQLTEDMVREHEQKQKSELNALQAQINPHFLYNTLDIIVWMIENGQREDAVRVVTALARFFRISLSKGRNIIPVKDELEHVRNYLLIQEMRYKNKFRYRIDCPAEAENLSTIKLVVQPIVENAIYHSMDFMDGDGLIEIRAGVSDGALSITVADNGLGMTQDVVESLLTTGPESNRRDSTKKGSGIGLKNVQERIRLYFGPQYGVSIQSEPDEGTTVTLHLPAVPYGEMEDT</sequence>
<protein>
    <recommendedName>
        <fullName evidence="3">histidine kinase</fullName>
        <ecNumber evidence="3">2.7.13.3</ecNumber>
    </recommendedName>
</protein>
<dbReference type="GO" id="GO:0005886">
    <property type="term" value="C:plasma membrane"/>
    <property type="evidence" value="ECO:0007669"/>
    <property type="project" value="UniProtKB-SubCell"/>
</dbReference>
<evidence type="ECO:0000313" key="16">
    <source>
        <dbReference type="Proteomes" id="UP000064844"/>
    </source>
</evidence>
<dbReference type="SUPFAM" id="SSF55874">
    <property type="entry name" value="ATPase domain of HSP90 chaperone/DNA topoisomerase II/histidine kinase"/>
    <property type="match status" value="1"/>
</dbReference>
<dbReference type="Proteomes" id="UP000064844">
    <property type="component" value="Chromosome"/>
</dbReference>
<keyword evidence="9 12" id="KW-1133">Transmembrane helix</keyword>
<feature type="transmembrane region" description="Helical" evidence="12">
    <location>
        <begin position="297"/>
        <end position="318"/>
    </location>
</feature>
<keyword evidence="5" id="KW-0597">Phosphoprotein</keyword>
<dbReference type="InterPro" id="IPR005467">
    <property type="entry name" value="His_kinase_dom"/>
</dbReference>
<dbReference type="InterPro" id="IPR036890">
    <property type="entry name" value="HATPase_C_sf"/>
</dbReference>
<dbReference type="PANTHER" id="PTHR34220">
    <property type="entry name" value="SENSOR HISTIDINE KINASE YPDA"/>
    <property type="match status" value="1"/>
</dbReference>
<dbReference type="CDD" id="cd12912">
    <property type="entry name" value="PDC2_MCP_like"/>
    <property type="match status" value="1"/>
</dbReference>
<feature type="transmembrane region" description="Helical" evidence="12">
    <location>
        <begin position="21"/>
        <end position="42"/>
    </location>
</feature>